<feature type="domain" description="Peptidase M15A C-terminal" evidence="1">
    <location>
        <begin position="45"/>
        <end position="111"/>
    </location>
</feature>
<evidence type="ECO:0000259" key="1">
    <source>
        <dbReference type="Pfam" id="PF08291"/>
    </source>
</evidence>
<gene>
    <name evidence="2" type="ORF">MM415A02412_0010</name>
</gene>
<evidence type="ECO:0000313" key="2">
    <source>
        <dbReference type="EMBL" id="QJA73322.1"/>
    </source>
</evidence>
<dbReference type="SUPFAM" id="SSF55166">
    <property type="entry name" value="Hedgehog/DD-peptidase"/>
    <property type="match status" value="1"/>
</dbReference>
<dbReference type="EMBL" id="MT142018">
    <property type="protein sequence ID" value="QJA73322.1"/>
    <property type="molecule type" value="Genomic_DNA"/>
</dbReference>
<dbReference type="AlphaFoldDB" id="A0A6M3JWG1"/>
<dbReference type="Pfam" id="PF08291">
    <property type="entry name" value="Peptidase_M15_3"/>
    <property type="match status" value="1"/>
</dbReference>
<sequence>MTLERYVTSKMFFAWNEFLVSGSHPELVKKFFLTAHDKKVIQLGVQAILDPLREHFNKPYRITSGKRSAALNEAVGGATTSDHLTANAVDGFVEDIDSLELFKTILEMQLPYREVIYYPKAEVPFVHVSWNIPGKFYRHDAKIIP</sequence>
<accession>A0A6M3JWG1</accession>
<proteinExistence type="predicted"/>
<protein>
    <submittedName>
        <fullName evidence="2">Putative peptidase</fullName>
    </submittedName>
</protein>
<dbReference type="InterPro" id="IPR009045">
    <property type="entry name" value="Zn_M74/Hedgehog-like"/>
</dbReference>
<name>A0A6M3JWG1_9ZZZZ</name>
<organism evidence="2">
    <name type="scientific">viral metagenome</name>
    <dbReference type="NCBI Taxonomy" id="1070528"/>
    <lineage>
        <taxon>unclassified sequences</taxon>
        <taxon>metagenomes</taxon>
        <taxon>organismal metagenomes</taxon>
    </lineage>
</organism>
<dbReference type="Gene3D" id="3.30.1380.10">
    <property type="match status" value="1"/>
</dbReference>
<reference evidence="2" key="1">
    <citation type="submission" date="2020-03" db="EMBL/GenBank/DDBJ databases">
        <title>The deep terrestrial virosphere.</title>
        <authorList>
            <person name="Holmfeldt K."/>
            <person name="Nilsson E."/>
            <person name="Simone D."/>
            <person name="Lopez-Fernandez M."/>
            <person name="Wu X."/>
            <person name="de Brujin I."/>
            <person name="Lundin D."/>
            <person name="Andersson A."/>
            <person name="Bertilsson S."/>
            <person name="Dopson M."/>
        </authorList>
    </citation>
    <scope>NUCLEOTIDE SEQUENCE</scope>
    <source>
        <strain evidence="2">MM415A02412</strain>
    </source>
</reference>
<dbReference type="InterPro" id="IPR013230">
    <property type="entry name" value="Peptidase_M15A_C"/>
</dbReference>